<dbReference type="RefSeq" id="WP_207617042.1">
    <property type="nucleotide sequence ID" value="NZ_JAFNLL010000038.1"/>
</dbReference>
<dbReference type="PANTHER" id="PTHR46797:SF1">
    <property type="entry name" value="METHYLPHOSPHONATE SYNTHASE"/>
    <property type="match status" value="1"/>
</dbReference>
<dbReference type="AlphaFoldDB" id="A0A939HKR0"/>
<dbReference type="InterPro" id="IPR050807">
    <property type="entry name" value="TransReg_Diox_bact_type"/>
</dbReference>
<dbReference type="PANTHER" id="PTHR46797">
    <property type="entry name" value="HTH-TYPE TRANSCRIPTIONAL REGULATOR"/>
    <property type="match status" value="1"/>
</dbReference>
<dbReference type="SMART" id="SM00530">
    <property type="entry name" value="HTH_XRE"/>
    <property type="match status" value="1"/>
</dbReference>
<keyword evidence="1" id="KW-0238">DNA-binding</keyword>
<evidence type="ECO:0000256" key="1">
    <source>
        <dbReference type="ARBA" id="ARBA00023125"/>
    </source>
</evidence>
<dbReference type="EMBL" id="JAFNLL010000038">
    <property type="protein sequence ID" value="MBO1269180.1"/>
    <property type="molecule type" value="Genomic_DNA"/>
</dbReference>
<feature type="domain" description="HTH cro/C1-type" evidence="2">
    <location>
        <begin position="23"/>
        <end position="82"/>
    </location>
</feature>
<keyword evidence="4" id="KW-1185">Reference proteome</keyword>
<comment type="caution">
    <text evidence="3">The sequence shown here is derived from an EMBL/GenBank/DDBJ whole genome shotgun (WGS) entry which is preliminary data.</text>
</comment>
<dbReference type="Pfam" id="PF13560">
    <property type="entry name" value="HTH_31"/>
    <property type="match status" value="1"/>
</dbReference>
<dbReference type="GO" id="GO:0003700">
    <property type="term" value="F:DNA-binding transcription factor activity"/>
    <property type="evidence" value="ECO:0007669"/>
    <property type="project" value="TreeGrafter"/>
</dbReference>
<gene>
    <name evidence="3" type="ORF">J1902_14620</name>
</gene>
<proteinExistence type="predicted"/>
<reference evidence="3" key="1">
    <citation type="submission" date="2021-03" db="EMBL/GenBank/DDBJ databases">
        <title>A new species, PO-11, isolated from a karst cave deposit.</title>
        <authorList>
            <person name="Zhaoxiaoyong W."/>
        </authorList>
    </citation>
    <scope>NUCLEOTIDE SEQUENCE</scope>
    <source>
        <strain evidence="3">PO-11</strain>
    </source>
</reference>
<evidence type="ECO:0000313" key="4">
    <source>
        <dbReference type="Proteomes" id="UP000664164"/>
    </source>
</evidence>
<dbReference type="SUPFAM" id="SSF47413">
    <property type="entry name" value="lambda repressor-like DNA-binding domains"/>
    <property type="match status" value="1"/>
</dbReference>
<accession>A0A939HKR0</accession>
<dbReference type="GO" id="GO:0005829">
    <property type="term" value="C:cytosol"/>
    <property type="evidence" value="ECO:0007669"/>
    <property type="project" value="TreeGrafter"/>
</dbReference>
<dbReference type="Gene3D" id="1.10.260.40">
    <property type="entry name" value="lambda repressor-like DNA-binding domains"/>
    <property type="match status" value="1"/>
</dbReference>
<dbReference type="Proteomes" id="UP000664164">
    <property type="component" value="Unassembled WGS sequence"/>
</dbReference>
<organism evidence="3 4">
    <name type="scientific">Arthrobacter cavernae</name>
    <dbReference type="NCBI Taxonomy" id="2817681"/>
    <lineage>
        <taxon>Bacteria</taxon>
        <taxon>Bacillati</taxon>
        <taxon>Actinomycetota</taxon>
        <taxon>Actinomycetes</taxon>
        <taxon>Micrococcales</taxon>
        <taxon>Micrococcaceae</taxon>
        <taxon>Arthrobacter</taxon>
    </lineage>
</organism>
<evidence type="ECO:0000313" key="3">
    <source>
        <dbReference type="EMBL" id="MBO1269180.1"/>
    </source>
</evidence>
<protein>
    <submittedName>
        <fullName evidence="3">Helix-turn-helix transcriptional regulator</fullName>
    </submittedName>
</protein>
<dbReference type="PROSITE" id="PS50943">
    <property type="entry name" value="HTH_CROC1"/>
    <property type="match status" value="1"/>
</dbReference>
<evidence type="ECO:0000259" key="2">
    <source>
        <dbReference type="PROSITE" id="PS50943"/>
    </source>
</evidence>
<dbReference type="InterPro" id="IPR001387">
    <property type="entry name" value="Cro/C1-type_HTH"/>
</dbReference>
<name>A0A939HKR0_9MICC</name>
<dbReference type="InterPro" id="IPR010982">
    <property type="entry name" value="Lambda_DNA-bd_dom_sf"/>
</dbReference>
<dbReference type="GO" id="GO:0003677">
    <property type="term" value="F:DNA binding"/>
    <property type="evidence" value="ECO:0007669"/>
    <property type="project" value="UniProtKB-KW"/>
</dbReference>
<dbReference type="CDD" id="cd00093">
    <property type="entry name" value="HTH_XRE"/>
    <property type="match status" value="1"/>
</dbReference>
<sequence>MPSADKVPDSDWDVVAVELAERLRTLRKHAGFTQEALSYAAGLDKNTVQNIERARNNKSLSNPTIQSLFKIAFALNIPVVEILPDAFHHVPHRQLAPGSPSPSAIES</sequence>